<evidence type="ECO:0000313" key="6">
    <source>
        <dbReference type="Proteomes" id="UP000094271"/>
    </source>
</evidence>
<feature type="signal peptide" evidence="2">
    <location>
        <begin position="1"/>
        <end position="21"/>
    </location>
</feature>
<dbReference type="PROSITE" id="PS51257">
    <property type="entry name" value="PROKAR_LIPOPROTEIN"/>
    <property type="match status" value="1"/>
</dbReference>
<evidence type="ECO:0000313" key="5">
    <source>
        <dbReference type="Proteomes" id="UP000094067"/>
    </source>
</evidence>
<sequence>MKKIFAILMSMMLIFTFIGCSGTEQKEEGQQDMKVTDSVQAESEEKKDTVVEKEEPVTLSLTFHYEESYVQPIIEEFEKLHPNVTVEFQLNKDGDEALLTKIVGGGSTDVTLIPSIMAAEDMPQYFVELGDPEELRNKYFYGDYMQVGGKVYGCPIGVVYEGLMYNQNLLDTYYEGKVPMTLDELMECCGIMHDNGITGFCTNAGSTWPCRYWDNLAITMSENPDYANEIVSEKEPWKEGTYLRQTGEMLADMSEKGWLEKDVVTSNLFDSSLVDMAQGNIAFMLTGSWALPMLRDAAVELGYPKESMGFAPFPYKNNVSADNPLYMRISQDLFMAVNKNSQNVELAKELCAFFCERISLAVGMNEIMIDGGKTQEELKNLGDMDYVKFYTSPAKDTRIQEMGAAAGLDVYQYDGFLLDYVILPPMNGKKAEFDKLNDLWKKNFE</sequence>
<dbReference type="InterPro" id="IPR006059">
    <property type="entry name" value="SBP"/>
</dbReference>
<dbReference type="PANTHER" id="PTHR43649">
    <property type="entry name" value="ARABINOSE-BINDING PROTEIN-RELATED"/>
    <property type="match status" value="1"/>
</dbReference>
<feature type="region of interest" description="Disordered" evidence="1">
    <location>
        <begin position="28"/>
        <end position="49"/>
    </location>
</feature>
<evidence type="ECO:0000256" key="1">
    <source>
        <dbReference type="SAM" id="MobiDB-lite"/>
    </source>
</evidence>
<name>A0A1E3A571_9FIRM</name>
<reference evidence="3 5" key="1">
    <citation type="submission" date="2016-07" db="EMBL/GenBank/DDBJ databases">
        <title>Characterization of isolates of Eisenbergiella tayi derived from blood cultures, using whole genome sequencing.</title>
        <authorList>
            <person name="Burdz T."/>
            <person name="Wiebe D."/>
            <person name="Huynh C."/>
            <person name="Bernard K."/>
        </authorList>
    </citation>
    <scope>NUCLEOTIDE SEQUENCE [LARGE SCALE GENOMIC DNA]</scope>
    <source>
        <strain evidence="3 5">NML 110608</strain>
    </source>
</reference>
<evidence type="ECO:0000313" key="4">
    <source>
        <dbReference type="EMBL" id="ODR43830.1"/>
    </source>
</evidence>
<proteinExistence type="predicted"/>
<protein>
    <submittedName>
        <fullName evidence="3">Multiple sugar-binding protein</fullName>
    </submittedName>
</protein>
<dbReference type="EMBL" id="MEHA01000032">
    <property type="protein sequence ID" value="ODR43830.1"/>
    <property type="molecule type" value="Genomic_DNA"/>
</dbReference>
<dbReference type="AlphaFoldDB" id="A0A1E3A571"/>
<dbReference type="Pfam" id="PF01547">
    <property type="entry name" value="SBP_bac_1"/>
    <property type="match status" value="1"/>
</dbReference>
<dbReference type="EMBL" id="MCGH01000003">
    <property type="protein sequence ID" value="ODM03913.1"/>
    <property type="molecule type" value="Genomic_DNA"/>
</dbReference>
<dbReference type="Proteomes" id="UP000094271">
    <property type="component" value="Unassembled WGS sequence"/>
</dbReference>
<reference evidence="4 6" key="2">
    <citation type="submission" date="2016-08" db="EMBL/GenBank/DDBJ databases">
        <authorList>
            <person name="Seilhamer J.J."/>
        </authorList>
    </citation>
    <scope>NUCLEOTIDE SEQUENCE [LARGE SCALE GENOMIC DNA]</scope>
    <source>
        <strain evidence="4 6">NML150140-1</strain>
    </source>
</reference>
<dbReference type="Proteomes" id="UP000094067">
    <property type="component" value="Unassembled WGS sequence"/>
</dbReference>
<evidence type="ECO:0000256" key="2">
    <source>
        <dbReference type="SAM" id="SignalP"/>
    </source>
</evidence>
<dbReference type="InterPro" id="IPR050490">
    <property type="entry name" value="Bact_solute-bd_prot1"/>
</dbReference>
<organism evidence="3 5">
    <name type="scientific">Eisenbergiella tayi</name>
    <dbReference type="NCBI Taxonomy" id="1432052"/>
    <lineage>
        <taxon>Bacteria</taxon>
        <taxon>Bacillati</taxon>
        <taxon>Bacillota</taxon>
        <taxon>Clostridia</taxon>
        <taxon>Lachnospirales</taxon>
        <taxon>Lachnospiraceae</taxon>
        <taxon>Eisenbergiella</taxon>
    </lineage>
</organism>
<keyword evidence="2" id="KW-0732">Signal</keyword>
<dbReference type="Gene3D" id="3.40.190.10">
    <property type="entry name" value="Periplasmic binding protein-like II"/>
    <property type="match status" value="1"/>
</dbReference>
<gene>
    <name evidence="3" type="primary">msmE_17</name>
    <name evidence="4" type="ORF">BEI59_29280</name>
    <name evidence="3" type="ORF">BEI61_04716</name>
</gene>
<dbReference type="PATRIC" id="fig|1432052.4.peg.5232"/>
<dbReference type="RefSeq" id="WP_009252249.1">
    <property type="nucleotide sequence ID" value="NZ_BAABXS010000001.1"/>
</dbReference>
<dbReference type="OrthoDB" id="2060074at2"/>
<dbReference type="GeneID" id="29724201"/>
<accession>A0A1E3A571</accession>
<comment type="caution">
    <text evidence="3">The sequence shown here is derived from an EMBL/GenBank/DDBJ whole genome shotgun (WGS) entry which is preliminary data.</text>
</comment>
<evidence type="ECO:0000313" key="3">
    <source>
        <dbReference type="EMBL" id="ODM03913.1"/>
    </source>
</evidence>
<feature type="chain" id="PRO_5038216441" evidence="2">
    <location>
        <begin position="22"/>
        <end position="445"/>
    </location>
</feature>
<dbReference type="SUPFAM" id="SSF53850">
    <property type="entry name" value="Periplasmic binding protein-like II"/>
    <property type="match status" value="1"/>
</dbReference>